<dbReference type="Proteomes" id="UP001055804">
    <property type="component" value="Unassembled WGS sequence"/>
</dbReference>
<evidence type="ECO:0000256" key="10">
    <source>
        <dbReference type="ARBA" id="ARBA00047317"/>
    </source>
</evidence>
<comment type="pathway">
    <text evidence="3 11">Cofactor biosynthesis; molybdopterin biosynthesis.</text>
</comment>
<keyword evidence="6 11" id="KW-0808">Transferase</keyword>
<evidence type="ECO:0000256" key="6">
    <source>
        <dbReference type="ARBA" id="ARBA00022679"/>
    </source>
</evidence>
<evidence type="ECO:0000256" key="4">
    <source>
        <dbReference type="ARBA" id="ARBA00010763"/>
    </source>
</evidence>
<protein>
    <recommendedName>
        <fullName evidence="11">Molybdopterin molybdenumtransferase</fullName>
        <ecNumber evidence="11">2.10.1.1</ecNumber>
    </recommendedName>
</protein>
<dbReference type="InterPro" id="IPR005111">
    <property type="entry name" value="MoeA_C_domain_IV"/>
</dbReference>
<dbReference type="NCBIfam" id="NF045515">
    <property type="entry name" value="Glp_gephyrin"/>
    <property type="match status" value="1"/>
</dbReference>
<dbReference type="InterPro" id="IPR001453">
    <property type="entry name" value="MoaB/Mog_dom"/>
</dbReference>
<dbReference type="SUPFAM" id="SSF63867">
    <property type="entry name" value="MoeA C-terminal domain-like"/>
    <property type="match status" value="1"/>
</dbReference>
<evidence type="ECO:0000256" key="5">
    <source>
        <dbReference type="ARBA" id="ARBA00022505"/>
    </source>
</evidence>
<reference evidence="13" key="1">
    <citation type="submission" date="2022-06" db="EMBL/GenBank/DDBJ databases">
        <title>Isolation and Genomics of Futiania mangrovii gen. nov., sp. nov., a Rare and Metabolically-versatile member in the Class Alphaproteobacteria.</title>
        <authorList>
            <person name="Liu L."/>
            <person name="Huang W.-C."/>
            <person name="Pan J."/>
            <person name="Li J."/>
            <person name="Huang Y."/>
            <person name="Du H."/>
            <person name="Liu Y."/>
            <person name="Li M."/>
        </authorList>
    </citation>
    <scope>NUCLEOTIDE SEQUENCE</scope>
    <source>
        <strain evidence="13">FT118</strain>
    </source>
</reference>
<evidence type="ECO:0000256" key="11">
    <source>
        <dbReference type="RuleBase" id="RU365090"/>
    </source>
</evidence>
<organism evidence="13 14">
    <name type="scientific">Futiania mangrovi</name>
    <dbReference type="NCBI Taxonomy" id="2959716"/>
    <lineage>
        <taxon>Bacteria</taxon>
        <taxon>Pseudomonadati</taxon>
        <taxon>Pseudomonadota</taxon>
        <taxon>Alphaproteobacteria</taxon>
        <taxon>Futianiales</taxon>
        <taxon>Futianiaceae</taxon>
        <taxon>Futiania</taxon>
    </lineage>
</organism>
<keyword evidence="7 11" id="KW-0479">Metal-binding</keyword>
<evidence type="ECO:0000256" key="2">
    <source>
        <dbReference type="ARBA" id="ARBA00002901"/>
    </source>
</evidence>
<dbReference type="GO" id="GO:0046872">
    <property type="term" value="F:metal ion binding"/>
    <property type="evidence" value="ECO:0007669"/>
    <property type="project" value="UniProtKB-UniRule"/>
</dbReference>
<dbReference type="Gene3D" id="3.90.105.10">
    <property type="entry name" value="Molybdopterin biosynthesis moea protein, domain 2"/>
    <property type="match status" value="1"/>
</dbReference>
<comment type="similarity">
    <text evidence="4 11">Belongs to the MoeA family.</text>
</comment>
<dbReference type="SMART" id="SM00852">
    <property type="entry name" value="MoCF_biosynth"/>
    <property type="match status" value="1"/>
</dbReference>
<dbReference type="PROSITE" id="PS01079">
    <property type="entry name" value="MOCF_BIOSYNTHESIS_2"/>
    <property type="match status" value="1"/>
</dbReference>
<dbReference type="InterPro" id="IPR038987">
    <property type="entry name" value="MoeA-like"/>
</dbReference>
<dbReference type="Pfam" id="PF03453">
    <property type="entry name" value="MoeA_N"/>
    <property type="match status" value="1"/>
</dbReference>
<dbReference type="Pfam" id="PF00994">
    <property type="entry name" value="MoCF_biosynth"/>
    <property type="match status" value="1"/>
</dbReference>
<evidence type="ECO:0000313" key="13">
    <source>
        <dbReference type="EMBL" id="MCP1335807.1"/>
    </source>
</evidence>
<dbReference type="Gene3D" id="3.40.980.10">
    <property type="entry name" value="MoaB/Mog-like domain"/>
    <property type="match status" value="1"/>
</dbReference>
<gene>
    <name evidence="13" type="ORF">NJQ99_05240</name>
</gene>
<comment type="function">
    <text evidence="2 11">Catalyzes the insertion of molybdate into adenylated molybdopterin with the concomitant release of AMP.</text>
</comment>
<dbReference type="GO" id="GO:0061599">
    <property type="term" value="F:molybdopterin molybdotransferase activity"/>
    <property type="evidence" value="ECO:0007669"/>
    <property type="project" value="UniProtKB-UniRule"/>
</dbReference>
<sequence length="408" mass="42306">MNGKAPFPLLPVAEARARLFAQLAPTGTEWVPFSEADGRVLASDVTANRTQPPFDASAMDGYAVRAEDLADLSARLDVIGESVAGQRFSEALRPGTAVRIFTGAPMPEGADAIVLQEDVDRAGDVIAAREAPASGRWIRPAGLDFKTGDRVLRAGTRLGAADVALLASVEALSVPVHRRPVVAILATGDELVRPGSPRGPDQIVASNTYGLAAQVRAAGGIARDLGIAGDSEEALQAAIADAAGADMLVTLGGASVGDRDLVGPVLRGLGMTLDFWKIAMRPGKPLMFGTLGGMPVLGLPGNPVSSLVCGTLFAGPAIRRLAGEPASAPATLRARLAADLGENDRREDYLRASLTREEDGTLLATPFPRQDSSMLALLSRADALVVRPPHAPPARAGEAVDILPLRAI</sequence>
<comment type="catalytic activity">
    <reaction evidence="10">
        <text>adenylyl-molybdopterin + molybdate = Mo-molybdopterin + AMP + H(+)</text>
        <dbReference type="Rhea" id="RHEA:35047"/>
        <dbReference type="ChEBI" id="CHEBI:15378"/>
        <dbReference type="ChEBI" id="CHEBI:36264"/>
        <dbReference type="ChEBI" id="CHEBI:62727"/>
        <dbReference type="ChEBI" id="CHEBI:71302"/>
        <dbReference type="ChEBI" id="CHEBI:456215"/>
        <dbReference type="EC" id="2.10.1.1"/>
    </reaction>
</comment>
<dbReference type="InterPro" id="IPR005110">
    <property type="entry name" value="MoeA_linker/N"/>
</dbReference>
<dbReference type="Gene3D" id="2.170.190.11">
    <property type="entry name" value="Molybdopterin biosynthesis moea protein, domain 3"/>
    <property type="match status" value="1"/>
</dbReference>
<keyword evidence="14" id="KW-1185">Reference proteome</keyword>
<dbReference type="GO" id="GO:0006777">
    <property type="term" value="P:Mo-molybdopterin cofactor biosynthetic process"/>
    <property type="evidence" value="ECO:0007669"/>
    <property type="project" value="UniProtKB-UniRule"/>
</dbReference>
<evidence type="ECO:0000259" key="12">
    <source>
        <dbReference type="SMART" id="SM00852"/>
    </source>
</evidence>
<dbReference type="RefSeq" id="WP_269331737.1">
    <property type="nucleotide sequence ID" value="NZ_JAMZFT010000001.1"/>
</dbReference>
<dbReference type="Gene3D" id="2.40.340.10">
    <property type="entry name" value="MoeA, C-terminal, domain IV"/>
    <property type="match status" value="1"/>
</dbReference>
<dbReference type="InterPro" id="IPR036688">
    <property type="entry name" value="MoeA_C_domain_IV_sf"/>
</dbReference>
<comment type="cofactor">
    <cofactor evidence="1 11">
        <name>Mg(2+)</name>
        <dbReference type="ChEBI" id="CHEBI:18420"/>
    </cofactor>
</comment>
<dbReference type="InterPro" id="IPR036425">
    <property type="entry name" value="MoaB/Mog-like_dom_sf"/>
</dbReference>
<dbReference type="PANTHER" id="PTHR10192">
    <property type="entry name" value="MOLYBDOPTERIN BIOSYNTHESIS PROTEIN"/>
    <property type="match status" value="1"/>
</dbReference>
<dbReference type="PANTHER" id="PTHR10192:SF5">
    <property type="entry name" value="GEPHYRIN"/>
    <property type="match status" value="1"/>
</dbReference>
<feature type="domain" description="MoaB/Mog" evidence="12">
    <location>
        <begin position="183"/>
        <end position="320"/>
    </location>
</feature>
<dbReference type="FunFam" id="3.40.980.10:FF:000004">
    <property type="entry name" value="Molybdopterin molybdenumtransferase"/>
    <property type="match status" value="1"/>
</dbReference>
<evidence type="ECO:0000256" key="9">
    <source>
        <dbReference type="ARBA" id="ARBA00023150"/>
    </source>
</evidence>
<name>A0A9J6PGT4_9PROT</name>
<accession>A0A9J6PGT4</accession>
<keyword evidence="8 11" id="KW-0460">Magnesium</keyword>
<dbReference type="CDD" id="cd00887">
    <property type="entry name" value="MoeA"/>
    <property type="match status" value="1"/>
</dbReference>
<keyword evidence="9 11" id="KW-0501">Molybdenum cofactor biosynthesis</keyword>
<dbReference type="Pfam" id="PF03454">
    <property type="entry name" value="MoeA_C"/>
    <property type="match status" value="1"/>
</dbReference>
<evidence type="ECO:0000256" key="8">
    <source>
        <dbReference type="ARBA" id="ARBA00022842"/>
    </source>
</evidence>
<dbReference type="InterPro" id="IPR008284">
    <property type="entry name" value="MoCF_biosynth_CS"/>
</dbReference>
<evidence type="ECO:0000256" key="7">
    <source>
        <dbReference type="ARBA" id="ARBA00022723"/>
    </source>
</evidence>
<evidence type="ECO:0000256" key="1">
    <source>
        <dbReference type="ARBA" id="ARBA00001946"/>
    </source>
</evidence>
<dbReference type="EC" id="2.10.1.1" evidence="11"/>
<dbReference type="AlphaFoldDB" id="A0A9J6PGT4"/>
<dbReference type="EMBL" id="JAMZFT010000001">
    <property type="protein sequence ID" value="MCP1335807.1"/>
    <property type="molecule type" value="Genomic_DNA"/>
</dbReference>
<dbReference type="SUPFAM" id="SSF53218">
    <property type="entry name" value="Molybdenum cofactor biosynthesis proteins"/>
    <property type="match status" value="1"/>
</dbReference>
<proteinExistence type="inferred from homology"/>
<evidence type="ECO:0000313" key="14">
    <source>
        <dbReference type="Proteomes" id="UP001055804"/>
    </source>
</evidence>
<dbReference type="GO" id="GO:0005829">
    <property type="term" value="C:cytosol"/>
    <property type="evidence" value="ECO:0007669"/>
    <property type="project" value="TreeGrafter"/>
</dbReference>
<comment type="caution">
    <text evidence="13">The sequence shown here is derived from an EMBL/GenBank/DDBJ whole genome shotgun (WGS) entry which is preliminary data.</text>
</comment>
<evidence type="ECO:0000256" key="3">
    <source>
        <dbReference type="ARBA" id="ARBA00005046"/>
    </source>
</evidence>
<keyword evidence="5 11" id="KW-0500">Molybdenum</keyword>
<dbReference type="FunFam" id="2.170.190.11:FF:000001">
    <property type="entry name" value="Molybdopterin molybdenumtransferase"/>
    <property type="match status" value="1"/>
</dbReference>
<dbReference type="SUPFAM" id="SSF63882">
    <property type="entry name" value="MoeA N-terminal region -like"/>
    <property type="match status" value="1"/>
</dbReference>
<dbReference type="InterPro" id="IPR036135">
    <property type="entry name" value="MoeA_linker/N_sf"/>
</dbReference>